<protein>
    <submittedName>
        <fullName evidence="2">Uncharacterized protein</fullName>
    </submittedName>
</protein>
<evidence type="ECO:0000256" key="1">
    <source>
        <dbReference type="SAM" id="Phobius"/>
    </source>
</evidence>
<evidence type="ECO:0000313" key="3">
    <source>
        <dbReference type="Proteomes" id="UP000828390"/>
    </source>
</evidence>
<reference evidence="2" key="2">
    <citation type="submission" date="2020-11" db="EMBL/GenBank/DDBJ databases">
        <authorList>
            <person name="McCartney M.A."/>
            <person name="Auch B."/>
            <person name="Kono T."/>
            <person name="Mallez S."/>
            <person name="Becker A."/>
            <person name="Gohl D.M."/>
            <person name="Silverstein K.A.T."/>
            <person name="Koren S."/>
            <person name="Bechman K.B."/>
            <person name="Herman A."/>
            <person name="Abrahante J.E."/>
            <person name="Garbe J."/>
        </authorList>
    </citation>
    <scope>NUCLEOTIDE SEQUENCE</scope>
    <source>
        <strain evidence="2">Duluth1</strain>
        <tissue evidence="2">Whole animal</tissue>
    </source>
</reference>
<name>A0A9D4MGY0_DREPO</name>
<reference evidence="2" key="1">
    <citation type="journal article" date="2019" name="bioRxiv">
        <title>The Genome of the Zebra Mussel, Dreissena polymorpha: A Resource for Invasive Species Research.</title>
        <authorList>
            <person name="McCartney M.A."/>
            <person name="Auch B."/>
            <person name="Kono T."/>
            <person name="Mallez S."/>
            <person name="Zhang Y."/>
            <person name="Obille A."/>
            <person name="Becker A."/>
            <person name="Abrahante J.E."/>
            <person name="Garbe J."/>
            <person name="Badalamenti J.P."/>
            <person name="Herman A."/>
            <person name="Mangelson H."/>
            <person name="Liachko I."/>
            <person name="Sullivan S."/>
            <person name="Sone E.D."/>
            <person name="Koren S."/>
            <person name="Silverstein K.A.T."/>
            <person name="Beckman K.B."/>
            <person name="Gohl D.M."/>
        </authorList>
    </citation>
    <scope>NUCLEOTIDE SEQUENCE</scope>
    <source>
        <strain evidence="2">Duluth1</strain>
        <tissue evidence="2">Whole animal</tissue>
    </source>
</reference>
<sequence>MGKTNGKSNVALDRTDWFIGIVCLIIFYEAGVSAIQIDGPLEPPDGDPSELCELDSLLPVNKPCNITDLNPTVSIIREPTIASKCPSTPRTKIPEVLTLCDAVNRVDVGAENFVGNKVGHFKLEILSAYALGKVSKELEINFDIDTELHQGEADKTNKQEYKQSTVFIVGVCSTVAGSLVLLTLSLFLLKRGYTCVSLVRILRSSAIVESNNDINANSAHADMNTGTNYAFFEGRFPDDETHSSGVMNVHTSSIEIAEMSHAFDNETYAESINKLEEGPVNNHWLAQQMIPKIPASWEQLTQMMTTLFTMAL</sequence>
<gene>
    <name evidence="2" type="ORF">DPMN_039196</name>
</gene>
<keyword evidence="1" id="KW-0472">Membrane</keyword>
<accession>A0A9D4MGY0</accession>
<organism evidence="2 3">
    <name type="scientific">Dreissena polymorpha</name>
    <name type="common">Zebra mussel</name>
    <name type="synonym">Mytilus polymorpha</name>
    <dbReference type="NCBI Taxonomy" id="45954"/>
    <lineage>
        <taxon>Eukaryota</taxon>
        <taxon>Metazoa</taxon>
        <taxon>Spiralia</taxon>
        <taxon>Lophotrochozoa</taxon>
        <taxon>Mollusca</taxon>
        <taxon>Bivalvia</taxon>
        <taxon>Autobranchia</taxon>
        <taxon>Heteroconchia</taxon>
        <taxon>Euheterodonta</taxon>
        <taxon>Imparidentia</taxon>
        <taxon>Neoheterodontei</taxon>
        <taxon>Myida</taxon>
        <taxon>Dreissenoidea</taxon>
        <taxon>Dreissenidae</taxon>
        <taxon>Dreissena</taxon>
    </lineage>
</organism>
<dbReference type="AlphaFoldDB" id="A0A9D4MGY0"/>
<keyword evidence="3" id="KW-1185">Reference proteome</keyword>
<evidence type="ECO:0000313" key="2">
    <source>
        <dbReference type="EMBL" id="KAH3875914.1"/>
    </source>
</evidence>
<dbReference type="Proteomes" id="UP000828390">
    <property type="component" value="Unassembled WGS sequence"/>
</dbReference>
<dbReference type="EMBL" id="JAIWYP010000002">
    <property type="protein sequence ID" value="KAH3875914.1"/>
    <property type="molecule type" value="Genomic_DNA"/>
</dbReference>
<proteinExistence type="predicted"/>
<keyword evidence="1" id="KW-1133">Transmembrane helix</keyword>
<keyword evidence="1" id="KW-0812">Transmembrane</keyword>
<feature type="transmembrane region" description="Helical" evidence="1">
    <location>
        <begin position="165"/>
        <end position="189"/>
    </location>
</feature>
<comment type="caution">
    <text evidence="2">The sequence shown here is derived from an EMBL/GenBank/DDBJ whole genome shotgun (WGS) entry which is preliminary data.</text>
</comment>